<feature type="non-terminal residue" evidence="1">
    <location>
        <position position="1"/>
    </location>
</feature>
<evidence type="ECO:0000313" key="1">
    <source>
        <dbReference type="EMBL" id="KAI4810991.1"/>
    </source>
</evidence>
<protein>
    <submittedName>
        <fullName evidence="1">Uncharacterized protein</fullName>
    </submittedName>
</protein>
<evidence type="ECO:0000313" key="2">
    <source>
        <dbReference type="Proteomes" id="UP001057452"/>
    </source>
</evidence>
<gene>
    <name evidence="1" type="ORF">KUCAC02_013918</name>
</gene>
<dbReference type="Proteomes" id="UP001057452">
    <property type="component" value="Chromosome 16"/>
</dbReference>
<name>A0ACB9WD49_CHAAC</name>
<feature type="non-terminal residue" evidence="1">
    <location>
        <position position="60"/>
    </location>
</feature>
<organism evidence="1 2">
    <name type="scientific">Chaenocephalus aceratus</name>
    <name type="common">Blackfin icefish</name>
    <name type="synonym">Chaenichthys aceratus</name>
    <dbReference type="NCBI Taxonomy" id="36190"/>
    <lineage>
        <taxon>Eukaryota</taxon>
        <taxon>Metazoa</taxon>
        <taxon>Chordata</taxon>
        <taxon>Craniata</taxon>
        <taxon>Vertebrata</taxon>
        <taxon>Euteleostomi</taxon>
        <taxon>Actinopterygii</taxon>
        <taxon>Neopterygii</taxon>
        <taxon>Teleostei</taxon>
        <taxon>Neoteleostei</taxon>
        <taxon>Acanthomorphata</taxon>
        <taxon>Eupercaria</taxon>
        <taxon>Perciformes</taxon>
        <taxon>Notothenioidei</taxon>
        <taxon>Channichthyidae</taxon>
        <taxon>Chaenocephalus</taxon>
    </lineage>
</organism>
<proteinExistence type="predicted"/>
<dbReference type="EMBL" id="CM043800">
    <property type="protein sequence ID" value="KAI4810991.1"/>
    <property type="molecule type" value="Genomic_DNA"/>
</dbReference>
<sequence>RSSRLFLNAGLPPSSRRPPPPPPILNLALPVTCHLRGIPSFPADKIFDRDSLNQFAAEPP</sequence>
<comment type="caution">
    <text evidence="1">The sequence shown here is derived from an EMBL/GenBank/DDBJ whole genome shotgun (WGS) entry which is preliminary data.</text>
</comment>
<reference evidence="1" key="1">
    <citation type="submission" date="2022-05" db="EMBL/GenBank/DDBJ databases">
        <title>Chromosome-level genome of Chaenocephalus aceratus.</title>
        <authorList>
            <person name="Park H."/>
        </authorList>
    </citation>
    <scope>NUCLEOTIDE SEQUENCE</scope>
    <source>
        <strain evidence="1">KU_202001</strain>
    </source>
</reference>
<keyword evidence="2" id="KW-1185">Reference proteome</keyword>
<accession>A0ACB9WD49</accession>